<evidence type="ECO:0000313" key="9">
    <source>
        <dbReference type="Proteomes" id="UP000176614"/>
    </source>
</evidence>
<dbReference type="PROSITE" id="PS50106">
    <property type="entry name" value="PDZ"/>
    <property type="match status" value="1"/>
</dbReference>
<dbReference type="InterPro" id="IPR005151">
    <property type="entry name" value="Tail-specific_protease"/>
</dbReference>
<evidence type="ECO:0000256" key="3">
    <source>
        <dbReference type="ARBA" id="ARBA00022801"/>
    </source>
</evidence>
<dbReference type="SMART" id="SM00228">
    <property type="entry name" value="PDZ"/>
    <property type="match status" value="1"/>
</dbReference>
<evidence type="ECO:0000256" key="2">
    <source>
        <dbReference type="ARBA" id="ARBA00022670"/>
    </source>
</evidence>
<evidence type="ECO:0000259" key="7">
    <source>
        <dbReference type="PROSITE" id="PS50106"/>
    </source>
</evidence>
<evidence type="ECO:0000256" key="4">
    <source>
        <dbReference type="ARBA" id="ARBA00022825"/>
    </source>
</evidence>
<dbReference type="Gene3D" id="3.30.750.44">
    <property type="match status" value="1"/>
</dbReference>
<dbReference type="InterPro" id="IPR001478">
    <property type="entry name" value="PDZ"/>
</dbReference>
<dbReference type="FunFam" id="2.30.42.10:FF:000063">
    <property type="entry name" value="Peptidase, S41 family"/>
    <property type="match status" value="1"/>
</dbReference>
<comment type="similarity">
    <text evidence="1 5">Belongs to the peptidase S41A family.</text>
</comment>
<proteinExistence type="inferred from homology"/>
<comment type="caution">
    <text evidence="8">The sequence shown here is derived from an EMBL/GenBank/DDBJ whole genome shotgun (WGS) entry which is preliminary data.</text>
</comment>
<dbReference type="PANTHER" id="PTHR32060">
    <property type="entry name" value="TAIL-SPECIFIC PROTEASE"/>
    <property type="match status" value="1"/>
</dbReference>
<accession>A0A1F4W259</accession>
<dbReference type="SUPFAM" id="SSF50156">
    <property type="entry name" value="PDZ domain-like"/>
    <property type="match status" value="1"/>
</dbReference>
<dbReference type="EMBL" id="MEVT01000006">
    <property type="protein sequence ID" value="OGC63368.1"/>
    <property type="molecule type" value="Genomic_DNA"/>
</dbReference>
<dbReference type="InterPro" id="IPR041489">
    <property type="entry name" value="PDZ_6"/>
</dbReference>
<evidence type="ECO:0000256" key="1">
    <source>
        <dbReference type="ARBA" id="ARBA00009179"/>
    </source>
</evidence>
<keyword evidence="4 5" id="KW-0720">Serine protease</keyword>
<feature type="transmembrane region" description="Helical" evidence="6">
    <location>
        <begin position="12"/>
        <end position="28"/>
    </location>
</feature>
<dbReference type="InterPro" id="IPR004447">
    <property type="entry name" value="Peptidase_S41A"/>
</dbReference>
<reference evidence="8 9" key="1">
    <citation type="journal article" date="2016" name="Nat. Commun.">
        <title>Thousands of microbial genomes shed light on interconnected biogeochemical processes in an aquifer system.</title>
        <authorList>
            <person name="Anantharaman K."/>
            <person name="Brown C.T."/>
            <person name="Hug L.A."/>
            <person name="Sharon I."/>
            <person name="Castelle C.J."/>
            <person name="Probst A.J."/>
            <person name="Thomas B.C."/>
            <person name="Singh A."/>
            <person name="Wilkins M.J."/>
            <person name="Karaoz U."/>
            <person name="Brodie E.L."/>
            <person name="Williams K.H."/>
            <person name="Hubbard S.S."/>
            <person name="Banfield J.F."/>
        </authorList>
    </citation>
    <scope>NUCLEOTIDE SEQUENCE [LARGE SCALE GENOMIC DNA]</scope>
</reference>
<dbReference type="Pfam" id="PF17820">
    <property type="entry name" value="PDZ_6"/>
    <property type="match status" value="1"/>
</dbReference>
<dbReference type="GO" id="GO:0006508">
    <property type="term" value="P:proteolysis"/>
    <property type="evidence" value="ECO:0007669"/>
    <property type="project" value="UniProtKB-KW"/>
</dbReference>
<dbReference type="InterPro" id="IPR055210">
    <property type="entry name" value="CtpA/B_N"/>
</dbReference>
<dbReference type="InterPro" id="IPR029045">
    <property type="entry name" value="ClpP/crotonase-like_dom_sf"/>
</dbReference>
<dbReference type="SUPFAM" id="SSF52096">
    <property type="entry name" value="ClpP/crotonase"/>
    <property type="match status" value="1"/>
</dbReference>
<dbReference type="GO" id="GO:0030288">
    <property type="term" value="C:outer membrane-bounded periplasmic space"/>
    <property type="evidence" value="ECO:0007669"/>
    <property type="project" value="TreeGrafter"/>
</dbReference>
<keyword evidence="6" id="KW-0472">Membrane</keyword>
<sequence length="405" mass="44599">MSPFEKFQKYLLSLLIAVSFFYGGYYIGRRGFQIELKKSPPQIEFVNKNPTEKSVDFSLFWEVWDIVNNKYLERPIDAQKMIYGAIEGMVSSLGDSHTEFLPPQLNQSFDDSLNGKYQGIGAELDVKDGQLIVVSPLDGSPALSAGLKPGDKILAIGEDTTYGLGVTEAVYKIRGDAGTVVELTIQTNDDKPRKMNITRGVISVASVKWEDKGEGTVYIRISRFGGDTDTAWDKAVAEINTKVTELDVIVIDLRGNPGGYLQSAVHIAGEFFRNKPVLYEENAAGEQIPLNTKRVGNFQKVPALYVLIDAGSASSSEILAAALRDNTGAILIGENSFGKGTVQEPIEFGDKSSVHVTVAKWLTPKKEWVHKIGIKPEFVVERTNEDFDKGQDPQLDKALELAQEI</sequence>
<dbReference type="Pfam" id="PF03572">
    <property type="entry name" value="Peptidase_S41"/>
    <property type="match status" value="1"/>
</dbReference>
<dbReference type="CDD" id="cd07560">
    <property type="entry name" value="Peptidase_S41_CPP"/>
    <property type="match status" value="1"/>
</dbReference>
<dbReference type="Proteomes" id="UP000176614">
    <property type="component" value="Unassembled WGS sequence"/>
</dbReference>
<dbReference type="Gene3D" id="3.90.226.10">
    <property type="entry name" value="2-enoyl-CoA Hydratase, Chain A, domain 1"/>
    <property type="match status" value="1"/>
</dbReference>
<evidence type="ECO:0000313" key="8">
    <source>
        <dbReference type="EMBL" id="OGC63368.1"/>
    </source>
</evidence>
<gene>
    <name evidence="8" type="ORF">A2264_01390</name>
</gene>
<feature type="domain" description="PDZ" evidence="7">
    <location>
        <begin position="106"/>
        <end position="188"/>
    </location>
</feature>
<evidence type="ECO:0000256" key="5">
    <source>
        <dbReference type="RuleBase" id="RU004404"/>
    </source>
</evidence>
<evidence type="ECO:0000256" key="6">
    <source>
        <dbReference type="SAM" id="Phobius"/>
    </source>
</evidence>
<dbReference type="AlphaFoldDB" id="A0A1F4W259"/>
<name>A0A1F4W259_UNCKA</name>
<protein>
    <recommendedName>
        <fullName evidence="7">PDZ domain-containing protein</fullName>
    </recommendedName>
</protein>
<dbReference type="Pfam" id="PF22694">
    <property type="entry name" value="CtpB_N-like"/>
    <property type="match status" value="1"/>
</dbReference>
<keyword evidence="3 5" id="KW-0378">Hydrolase</keyword>
<dbReference type="CDD" id="cd06782">
    <property type="entry name" value="cpPDZ_CPP-like"/>
    <property type="match status" value="1"/>
</dbReference>
<keyword evidence="6" id="KW-1133">Transmembrane helix</keyword>
<keyword evidence="6" id="KW-0812">Transmembrane</keyword>
<dbReference type="GO" id="GO:0008236">
    <property type="term" value="F:serine-type peptidase activity"/>
    <property type="evidence" value="ECO:0007669"/>
    <property type="project" value="UniProtKB-KW"/>
</dbReference>
<dbReference type="InterPro" id="IPR036034">
    <property type="entry name" value="PDZ_sf"/>
</dbReference>
<dbReference type="GO" id="GO:0004175">
    <property type="term" value="F:endopeptidase activity"/>
    <property type="evidence" value="ECO:0007669"/>
    <property type="project" value="TreeGrafter"/>
</dbReference>
<dbReference type="GO" id="GO:0007165">
    <property type="term" value="P:signal transduction"/>
    <property type="evidence" value="ECO:0007669"/>
    <property type="project" value="TreeGrafter"/>
</dbReference>
<keyword evidence="2 5" id="KW-0645">Protease</keyword>
<organism evidence="8 9">
    <name type="scientific">candidate division WWE3 bacterium RIFOXYA2_FULL_46_9</name>
    <dbReference type="NCBI Taxonomy" id="1802636"/>
    <lineage>
        <taxon>Bacteria</taxon>
        <taxon>Katanobacteria</taxon>
    </lineage>
</organism>
<dbReference type="SMART" id="SM00245">
    <property type="entry name" value="TSPc"/>
    <property type="match status" value="1"/>
</dbReference>
<dbReference type="PANTHER" id="PTHR32060:SF30">
    <property type="entry name" value="CARBOXY-TERMINAL PROCESSING PROTEASE CTPA"/>
    <property type="match status" value="1"/>
</dbReference>
<dbReference type="NCBIfam" id="TIGR00225">
    <property type="entry name" value="prc"/>
    <property type="match status" value="1"/>
</dbReference>
<dbReference type="Gene3D" id="2.30.42.10">
    <property type="match status" value="1"/>
</dbReference>